<reference evidence="1" key="1">
    <citation type="submission" date="2020-12" db="EMBL/GenBank/DDBJ databases">
        <title>Metabolic potential, ecology and presence of endohyphal bacteria is reflected in genomic diversity of Mucoromycotina.</title>
        <authorList>
            <person name="Muszewska A."/>
            <person name="Okrasinska A."/>
            <person name="Steczkiewicz K."/>
            <person name="Drgas O."/>
            <person name="Orlowska M."/>
            <person name="Perlinska-Lenart U."/>
            <person name="Aleksandrzak-Piekarczyk T."/>
            <person name="Szatraj K."/>
            <person name="Zielenkiewicz U."/>
            <person name="Pilsyk S."/>
            <person name="Malc E."/>
            <person name="Mieczkowski P."/>
            <person name="Kruszewska J.S."/>
            <person name="Biernat P."/>
            <person name="Pawlowska J."/>
        </authorList>
    </citation>
    <scope>NUCLEOTIDE SEQUENCE</scope>
    <source>
        <strain evidence="1">WA0000051536</strain>
    </source>
</reference>
<protein>
    <submittedName>
        <fullName evidence="1">Uncharacterized protein</fullName>
    </submittedName>
</protein>
<keyword evidence="2" id="KW-1185">Reference proteome</keyword>
<gene>
    <name evidence="1" type="ORF">INT44_000353</name>
</gene>
<evidence type="ECO:0000313" key="2">
    <source>
        <dbReference type="Proteomes" id="UP000612746"/>
    </source>
</evidence>
<name>A0A8H7PLG4_9FUNG</name>
<evidence type="ECO:0000313" key="1">
    <source>
        <dbReference type="EMBL" id="KAG2175875.1"/>
    </source>
</evidence>
<comment type="caution">
    <text evidence="1">The sequence shown here is derived from an EMBL/GenBank/DDBJ whole genome shotgun (WGS) entry which is preliminary data.</text>
</comment>
<accession>A0A8H7PLG4</accession>
<dbReference type="Proteomes" id="UP000612746">
    <property type="component" value="Unassembled WGS sequence"/>
</dbReference>
<dbReference type="OrthoDB" id="3044029at2759"/>
<proteinExistence type="predicted"/>
<organism evidence="1 2">
    <name type="scientific">Umbelopsis vinacea</name>
    <dbReference type="NCBI Taxonomy" id="44442"/>
    <lineage>
        <taxon>Eukaryota</taxon>
        <taxon>Fungi</taxon>
        <taxon>Fungi incertae sedis</taxon>
        <taxon>Mucoromycota</taxon>
        <taxon>Mucoromycotina</taxon>
        <taxon>Umbelopsidomycetes</taxon>
        <taxon>Umbelopsidales</taxon>
        <taxon>Umbelopsidaceae</taxon>
        <taxon>Umbelopsis</taxon>
    </lineage>
</organism>
<dbReference type="AlphaFoldDB" id="A0A8H7PLG4"/>
<dbReference type="EMBL" id="JAEPRA010000014">
    <property type="protein sequence ID" value="KAG2175875.1"/>
    <property type="molecule type" value="Genomic_DNA"/>
</dbReference>
<sequence length="154" mass="16306">MAAAIPVIKRGTGAAIQVKSASEFCFYVPSVYGGEIGVYEDDSTPACTDTSLAPGSIVFPTGFIKSAHFKSSGSYTQVTGRIDRSKYGLKASDGGGQMDNLDLPAGTCNGYKHFVNLIEPDAQLYCIRCCQNSKDCNLGKSQYGCESVVPGDYS</sequence>